<sequence length="620" mass="71704">MFLRRKNKNVTIQTKHGATRGGIARQPKTDNFPQHSSSEKYNSPIQAMMDEKAFIETAEHYGSGDSFWKIRRLLRRYRQTQESNPGKDPKKLQKWADESMEVLLNLEKKIYDWYSANEIRTSKRLGARRYAFWPVYYLMAELLEQVAEERRSCVEAIINYRLTLWSPVKKKVKPAKVQQIWEDILAKRGNILLTEMPEELQEQFPPKDYWDEFQRHRGITESSSSSSVAILSIHSDDIRPELRSTSSRDPETPEDSSEWLPADQGAISMPIPTEESTETDRLDEVPWEIERSVYNPGKPKGKSNLKTARAIGEIKEKEEKRHDLQRLLGSAEHKKRFPKKSKVSFEPTAHVLPFRQDDHEIASAPVKTEELVSPTLLLKTKFRRMAERRINGGPKFYWDLRADLARMLQQEESAALLSDIANSRRSCPIYIAPNSELTPGAFQKDFIGFDSDRTIDPKFLTGELREYIDFVWTRERSQQIGRLGQTGTFRPEDGDLDLADTVLIGDHYLPEHPMKLFLPTMRIDETMIYAPTQWNSRNESGSLSLYPSYFVLMRALASIDKSRKGLASNNPEEERFLEDFENPTRAELGLYPREAGMLAWEKEMYPTQGDEGDSARRDPS</sequence>
<feature type="compositionally biased region" description="Polar residues" evidence="1">
    <location>
        <begin position="29"/>
        <end position="40"/>
    </location>
</feature>
<organism evidence="2 3">
    <name type="scientific">Fulvitalea axinellae</name>
    <dbReference type="NCBI Taxonomy" id="1182444"/>
    <lineage>
        <taxon>Bacteria</taxon>
        <taxon>Pseudomonadati</taxon>
        <taxon>Bacteroidota</taxon>
        <taxon>Cytophagia</taxon>
        <taxon>Cytophagales</taxon>
        <taxon>Persicobacteraceae</taxon>
        <taxon>Fulvitalea</taxon>
    </lineage>
</organism>
<dbReference type="EMBL" id="AP025314">
    <property type="protein sequence ID" value="BDD08130.1"/>
    <property type="molecule type" value="Genomic_DNA"/>
</dbReference>
<accession>A0AAU9D7I1</accession>
<proteinExistence type="predicted"/>
<protein>
    <submittedName>
        <fullName evidence="2">Uncharacterized protein</fullName>
    </submittedName>
</protein>
<reference evidence="2 3" key="1">
    <citation type="submission" date="2021-12" db="EMBL/GenBank/DDBJ databases">
        <title>Genome sequencing of bacteria with rrn-lacking chromosome and rrn-plasmid.</title>
        <authorList>
            <person name="Anda M."/>
            <person name="Iwasaki W."/>
        </authorList>
    </citation>
    <scope>NUCLEOTIDE SEQUENCE [LARGE SCALE GENOMIC DNA]</scope>
    <source>
        <strain evidence="2 3">DSM 100852</strain>
    </source>
</reference>
<feature type="compositionally biased region" description="Basic and acidic residues" evidence="1">
    <location>
        <begin position="239"/>
        <end position="251"/>
    </location>
</feature>
<keyword evidence="3" id="KW-1185">Reference proteome</keyword>
<dbReference type="RefSeq" id="WP_338393406.1">
    <property type="nucleotide sequence ID" value="NZ_AP025314.1"/>
</dbReference>
<evidence type="ECO:0000313" key="2">
    <source>
        <dbReference type="EMBL" id="BDD08130.1"/>
    </source>
</evidence>
<gene>
    <name evidence="2" type="ORF">FUAX_05620</name>
</gene>
<feature type="region of interest" description="Disordered" evidence="1">
    <location>
        <begin position="601"/>
        <end position="620"/>
    </location>
</feature>
<evidence type="ECO:0000256" key="1">
    <source>
        <dbReference type="SAM" id="MobiDB-lite"/>
    </source>
</evidence>
<evidence type="ECO:0000313" key="3">
    <source>
        <dbReference type="Proteomes" id="UP001348817"/>
    </source>
</evidence>
<feature type="region of interest" description="Disordered" evidence="1">
    <location>
        <begin position="1"/>
        <end position="40"/>
    </location>
</feature>
<dbReference type="KEGG" id="fax:FUAX_05620"/>
<feature type="region of interest" description="Disordered" evidence="1">
    <location>
        <begin position="239"/>
        <end position="281"/>
    </location>
</feature>
<dbReference type="AlphaFoldDB" id="A0AAU9D7I1"/>
<name>A0AAU9D7I1_9BACT</name>
<dbReference type="Proteomes" id="UP001348817">
    <property type="component" value="Chromosome"/>
</dbReference>